<dbReference type="Pfam" id="PF00355">
    <property type="entry name" value="Rieske"/>
    <property type="match status" value="1"/>
</dbReference>
<evidence type="ECO:0000256" key="3">
    <source>
        <dbReference type="ARBA" id="ARBA00023004"/>
    </source>
</evidence>
<evidence type="ECO:0000256" key="5">
    <source>
        <dbReference type="ARBA" id="ARBA00023157"/>
    </source>
</evidence>
<evidence type="ECO:0000256" key="1">
    <source>
        <dbReference type="ARBA" id="ARBA00022714"/>
    </source>
</evidence>
<dbReference type="AlphaFoldDB" id="A0A8J6NNP6"/>
<keyword evidence="4" id="KW-0411">Iron-sulfur</keyword>
<dbReference type="Gene3D" id="2.102.10.10">
    <property type="entry name" value="Rieske [2Fe-2S] iron-sulphur domain"/>
    <property type="match status" value="1"/>
</dbReference>
<dbReference type="GO" id="GO:0004497">
    <property type="term" value="F:monooxygenase activity"/>
    <property type="evidence" value="ECO:0007669"/>
    <property type="project" value="UniProtKB-ARBA"/>
</dbReference>
<dbReference type="InterPro" id="IPR005805">
    <property type="entry name" value="Rieske_Fe-S_prot_C"/>
</dbReference>
<protein>
    <submittedName>
        <fullName evidence="9">Ubiquinol-cytochrome c reductase iron-sulfur subunit</fullName>
    </submittedName>
</protein>
<dbReference type="InterPro" id="IPR017941">
    <property type="entry name" value="Rieske_2Fe-2S"/>
</dbReference>
<dbReference type="GO" id="GO:0016020">
    <property type="term" value="C:membrane"/>
    <property type="evidence" value="ECO:0007669"/>
    <property type="project" value="InterPro"/>
</dbReference>
<evidence type="ECO:0000313" key="10">
    <source>
        <dbReference type="Proteomes" id="UP000614469"/>
    </source>
</evidence>
<organism evidence="9 10">
    <name type="scientific">Candidatus Desulfolinea nitratireducens</name>
    <dbReference type="NCBI Taxonomy" id="2841698"/>
    <lineage>
        <taxon>Bacteria</taxon>
        <taxon>Bacillati</taxon>
        <taxon>Chloroflexota</taxon>
        <taxon>Anaerolineae</taxon>
        <taxon>Anaerolineales</taxon>
        <taxon>Anaerolineales incertae sedis</taxon>
        <taxon>Candidatus Desulfolinea</taxon>
    </lineage>
</organism>
<keyword evidence="5" id="KW-1015">Disulfide bond</keyword>
<reference evidence="9 10" key="1">
    <citation type="submission" date="2020-08" db="EMBL/GenBank/DDBJ databases">
        <title>Bridging the membrane lipid divide: bacteria of the FCB group superphylum have the potential to synthesize archaeal ether lipids.</title>
        <authorList>
            <person name="Villanueva L."/>
            <person name="Von Meijenfeldt F.A.B."/>
            <person name="Westbye A.B."/>
            <person name="Yadav S."/>
            <person name="Hopmans E.C."/>
            <person name="Dutilh B.E."/>
            <person name="Sinninghe Damste J.S."/>
        </authorList>
    </citation>
    <scope>NUCLEOTIDE SEQUENCE [LARGE SCALE GENOMIC DNA]</scope>
    <source>
        <strain evidence="9">NIOZ-UU36</strain>
    </source>
</reference>
<sequence length="159" mass="17698">MNEKKEIDRRSFLGMATWAIGGLIGAGFGIPAIAYIISPATRKDEAQDWIRLGSVSKVELGTPTLFKTKIERQTGWITKEEELSIYVLTENGRDFVAMSNICTHLGCRVRWISDQEQFFCPCHNAGFSKSGEVVSGPPPRPLDQYQVKEEDGQLYVLGG</sequence>
<feature type="domain" description="Rieske" evidence="8">
    <location>
        <begin position="89"/>
        <end position="156"/>
    </location>
</feature>
<evidence type="ECO:0000313" key="9">
    <source>
        <dbReference type="EMBL" id="MBC8336391.1"/>
    </source>
</evidence>
<dbReference type="GO" id="GO:0016705">
    <property type="term" value="F:oxidoreductase activity, acting on paired donors, with incorporation or reduction of molecular oxygen"/>
    <property type="evidence" value="ECO:0007669"/>
    <property type="project" value="UniProtKB-ARBA"/>
</dbReference>
<comment type="cofactor">
    <cofactor evidence="6">
        <name>[2Fe-2S] cluster</name>
        <dbReference type="ChEBI" id="CHEBI:190135"/>
    </cofactor>
</comment>
<evidence type="ECO:0000256" key="7">
    <source>
        <dbReference type="SAM" id="Phobius"/>
    </source>
</evidence>
<gene>
    <name evidence="9" type="ORF">H8E29_14090</name>
</gene>
<dbReference type="InterPro" id="IPR006311">
    <property type="entry name" value="TAT_signal"/>
</dbReference>
<keyword evidence="2" id="KW-0479">Metal-binding</keyword>
<evidence type="ECO:0000259" key="8">
    <source>
        <dbReference type="PROSITE" id="PS51296"/>
    </source>
</evidence>
<dbReference type="PANTHER" id="PTHR10134">
    <property type="entry name" value="CYTOCHROME B-C1 COMPLEX SUBUNIT RIESKE, MITOCHONDRIAL"/>
    <property type="match status" value="1"/>
</dbReference>
<dbReference type="GO" id="GO:0046872">
    <property type="term" value="F:metal ion binding"/>
    <property type="evidence" value="ECO:0007669"/>
    <property type="project" value="UniProtKB-KW"/>
</dbReference>
<dbReference type="CDD" id="cd03467">
    <property type="entry name" value="Rieske"/>
    <property type="match status" value="1"/>
</dbReference>
<dbReference type="GO" id="GO:0051537">
    <property type="term" value="F:2 iron, 2 sulfur cluster binding"/>
    <property type="evidence" value="ECO:0007669"/>
    <property type="project" value="UniProtKB-KW"/>
</dbReference>
<dbReference type="PROSITE" id="PS51296">
    <property type="entry name" value="RIESKE"/>
    <property type="match status" value="1"/>
</dbReference>
<proteinExistence type="predicted"/>
<keyword evidence="7" id="KW-0812">Transmembrane</keyword>
<dbReference type="PRINTS" id="PR00162">
    <property type="entry name" value="RIESKE"/>
</dbReference>
<feature type="transmembrane region" description="Helical" evidence="7">
    <location>
        <begin position="12"/>
        <end position="37"/>
    </location>
</feature>
<keyword evidence="7" id="KW-1133">Transmembrane helix</keyword>
<evidence type="ECO:0000256" key="4">
    <source>
        <dbReference type="ARBA" id="ARBA00023014"/>
    </source>
</evidence>
<dbReference type="EMBL" id="JACNJN010000158">
    <property type="protein sequence ID" value="MBC8336391.1"/>
    <property type="molecule type" value="Genomic_DNA"/>
</dbReference>
<dbReference type="InterPro" id="IPR014349">
    <property type="entry name" value="Rieske_Fe-S_prot"/>
</dbReference>
<name>A0A8J6NNP6_9CHLR</name>
<dbReference type="InterPro" id="IPR036922">
    <property type="entry name" value="Rieske_2Fe-2S_sf"/>
</dbReference>
<evidence type="ECO:0000256" key="2">
    <source>
        <dbReference type="ARBA" id="ARBA00022723"/>
    </source>
</evidence>
<keyword evidence="3" id="KW-0408">Iron</keyword>
<dbReference type="PROSITE" id="PS51318">
    <property type="entry name" value="TAT"/>
    <property type="match status" value="1"/>
</dbReference>
<dbReference type="SUPFAM" id="SSF50022">
    <property type="entry name" value="ISP domain"/>
    <property type="match status" value="1"/>
</dbReference>
<dbReference type="Proteomes" id="UP000614469">
    <property type="component" value="Unassembled WGS sequence"/>
</dbReference>
<comment type="caution">
    <text evidence="9">The sequence shown here is derived from an EMBL/GenBank/DDBJ whole genome shotgun (WGS) entry which is preliminary data.</text>
</comment>
<evidence type="ECO:0000256" key="6">
    <source>
        <dbReference type="ARBA" id="ARBA00034078"/>
    </source>
</evidence>
<accession>A0A8J6NNP6</accession>
<keyword evidence="1" id="KW-0001">2Fe-2S</keyword>
<keyword evidence="7" id="KW-0472">Membrane</keyword>